<dbReference type="PANTHER" id="PTHR43272:SF33">
    <property type="entry name" value="AMP-BINDING DOMAIN-CONTAINING PROTEIN-RELATED"/>
    <property type="match status" value="1"/>
</dbReference>
<evidence type="ECO:0000313" key="5">
    <source>
        <dbReference type="Proteomes" id="UP000179807"/>
    </source>
</evidence>
<dbReference type="Gene3D" id="3.40.50.12780">
    <property type="entry name" value="N-terminal domain of ligase-like"/>
    <property type="match status" value="1"/>
</dbReference>
<evidence type="ECO:0000256" key="2">
    <source>
        <dbReference type="ARBA" id="ARBA00022840"/>
    </source>
</evidence>
<dbReference type="GO" id="GO:0005783">
    <property type="term" value="C:endoplasmic reticulum"/>
    <property type="evidence" value="ECO:0007669"/>
    <property type="project" value="TreeGrafter"/>
</dbReference>
<dbReference type="Pfam" id="PF00501">
    <property type="entry name" value="AMP-binding"/>
    <property type="match status" value="1"/>
</dbReference>
<dbReference type="InterPro" id="IPR042099">
    <property type="entry name" value="ANL_N_sf"/>
</dbReference>
<dbReference type="GO" id="GO:0016020">
    <property type="term" value="C:membrane"/>
    <property type="evidence" value="ECO:0007669"/>
    <property type="project" value="TreeGrafter"/>
</dbReference>
<accession>A0A1J4KDL9</accession>
<dbReference type="Proteomes" id="UP000179807">
    <property type="component" value="Unassembled WGS sequence"/>
</dbReference>
<keyword evidence="5" id="KW-1185">Reference proteome</keyword>
<feature type="domain" description="AMP-dependent synthetase/ligase" evidence="3">
    <location>
        <begin position="78"/>
        <end position="480"/>
    </location>
</feature>
<dbReference type="SUPFAM" id="SSF56801">
    <property type="entry name" value="Acetyl-CoA synthetase-like"/>
    <property type="match status" value="1"/>
</dbReference>
<dbReference type="VEuPathDB" id="TrichDB:TRFO_21588"/>
<keyword evidence="2" id="KW-0067">ATP-binding</keyword>
<dbReference type="RefSeq" id="XP_068362671.1">
    <property type="nucleotide sequence ID" value="XM_068502070.1"/>
</dbReference>
<reference evidence="4" key="1">
    <citation type="submission" date="2016-10" db="EMBL/GenBank/DDBJ databases">
        <authorList>
            <person name="Benchimol M."/>
            <person name="Almeida L.G."/>
            <person name="Vasconcelos A.T."/>
            <person name="Perreira-Neves A."/>
            <person name="Rosa I.A."/>
            <person name="Tasca T."/>
            <person name="Bogo M.R."/>
            <person name="de Souza W."/>
        </authorList>
    </citation>
    <scope>NUCLEOTIDE SEQUENCE [LARGE SCALE GENOMIC DNA]</scope>
    <source>
        <strain evidence="4">K</strain>
    </source>
</reference>
<gene>
    <name evidence="4" type="ORF">TRFO_21588</name>
</gene>
<evidence type="ECO:0000259" key="3">
    <source>
        <dbReference type="Pfam" id="PF00501"/>
    </source>
</evidence>
<organism evidence="4 5">
    <name type="scientific">Tritrichomonas foetus</name>
    <dbReference type="NCBI Taxonomy" id="1144522"/>
    <lineage>
        <taxon>Eukaryota</taxon>
        <taxon>Metamonada</taxon>
        <taxon>Parabasalia</taxon>
        <taxon>Tritrichomonadida</taxon>
        <taxon>Tritrichomonadidae</taxon>
        <taxon>Tritrichomonas</taxon>
    </lineage>
</organism>
<dbReference type="GeneID" id="94836774"/>
<evidence type="ECO:0000256" key="1">
    <source>
        <dbReference type="ARBA" id="ARBA00022741"/>
    </source>
</evidence>
<sequence>MRSFGRPALTAVPTKKDVEQGVTLPYRNIDSIQNSDGKISYSFPLFPGVKNLRSLFDQIVDYFNSYPIFGGLTENKAIEWLTYGEFGDLVHATVAGMLQNGVTTSDFFGVLLENTIYFPLAQWVSAYLGSVLVPIDYTYLPEVLIQIIKIFKCTVLICSANTFHKLTETYPRNPPDLITKIFVFCDDKEYSKLCSEFECSLEEKIGIPVFPLHQLIIPKVDHQQFELEPIESDRLCVLNTGTGRCGSLKPCYLTHENLIAAAAGIISCEYNFGRDIYLSTIPMFRVVERSMQLAVLAFGGCIAFLDLPLVQALSVLRPTIIMLTGDRMNELSGTLLTNAAESNCLTRAFYDFAFSLAAQAKEAFTPIPWIARTLAIDPNRQKVGGRLRLIISTGCYLEPRVQYTLRTMLQIPVVQMYGVTEAGGVVCIQKIYSKEVSVVGAPTTSNLIRIKDFFAGHTRVNDGDAGEIIVKGPNVFKCYHRNEDLTNRFLSDDGWFSTGDIGKILPDGSLEIIDTVRDFHRRKKGKR</sequence>
<dbReference type="GO" id="GO:0004467">
    <property type="term" value="F:long-chain fatty acid-CoA ligase activity"/>
    <property type="evidence" value="ECO:0007669"/>
    <property type="project" value="TreeGrafter"/>
</dbReference>
<dbReference type="GO" id="GO:0005524">
    <property type="term" value="F:ATP binding"/>
    <property type="evidence" value="ECO:0007669"/>
    <property type="project" value="UniProtKB-KW"/>
</dbReference>
<name>A0A1J4KDL9_9EUKA</name>
<dbReference type="InterPro" id="IPR000873">
    <property type="entry name" value="AMP-dep_synth/lig_dom"/>
</dbReference>
<dbReference type="PANTHER" id="PTHR43272">
    <property type="entry name" value="LONG-CHAIN-FATTY-ACID--COA LIGASE"/>
    <property type="match status" value="1"/>
</dbReference>
<protein>
    <submittedName>
        <fullName evidence="4">AMP-binding enzyme family protein</fullName>
    </submittedName>
</protein>
<dbReference type="EMBL" id="MLAK01000637">
    <property type="protein sequence ID" value="OHT09535.1"/>
    <property type="molecule type" value="Genomic_DNA"/>
</dbReference>
<keyword evidence="1" id="KW-0547">Nucleotide-binding</keyword>
<proteinExistence type="predicted"/>
<dbReference type="AlphaFoldDB" id="A0A1J4KDL9"/>
<evidence type="ECO:0000313" key="4">
    <source>
        <dbReference type="EMBL" id="OHT09535.1"/>
    </source>
</evidence>
<dbReference type="OrthoDB" id="1700726at2759"/>
<comment type="caution">
    <text evidence="4">The sequence shown here is derived from an EMBL/GenBank/DDBJ whole genome shotgun (WGS) entry which is preliminary data.</text>
</comment>